<dbReference type="KEGG" id="orb:IPMB12_10145"/>
<evidence type="ECO:0000256" key="1">
    <source>
        <dbReference type="ARBA" id="ARBA00023015"/>
    </source>
</evidence>
<feature type="DNA-binding region" description="H-T-H motif" evidence="4">
    <location>
        <begin position="25"/>
        <end position="44"/>
    </location>
</feature>
<dbReference type="InterPro" id="IPR001647">
    <property type="entry name" value="HTH_TetR"/>
</dbReference>
<dbReference type="PRINTS" id="PR00455">
    <property type="entry name" value="HTHTETR"/>
</dbReference>
<dbReference type="EMBL" id="CP050253">
    <property type="protein sequence ID" value="QIQ22013.1"/>
    <property type="molecule type" value="Genomic_DNA"/>
</dbReference>
<dbReference type="PANTHER" id="PTHR47506:SF3">
    <property type="entry name" value="HTH-TYPE TRANSCRIPTIONAL REGULATOR LMRA"/>
    <property type="match status" value="1"/>
</dbReference>
<evidence type="ECO:0000313" key="7">
    <source>
        <dbReference type="Proteomes" id="UP000501168"/>
    </source>
</evidence>
<keyword evidence="2 4" id="KW-0238">DNA-binding</keyword>
<dbReference type="InterPro" id="IPR009057">
    <property type="entry name" value="Homeodomain-like_sf"/>
</dbReference>
<dbReference type="SUPFAM" id="SSF46689">
    <property type="entry name" value="Homeodomain-like"/>
    <property type="match status" value="1"/>
</dbReference>
<dbReference type="RefSeq" id="WP_166917310.1">
    <property type="nucleotide sequence ID" value="NZ_CP050253.1"/>
</dbReference>
<protein>
    <submittedName>
        <fullName evidence="6">TetR/AcrR family transcriptional regulator</fullName>
    </submittedName>
</protein>
<evidence type="ECO:0000259" key="5">
    <source>
        <dbReference type="PROSITE" id="PS50977"/>
    </source>
</evidence>
<dbReference type="PANTHER" id="PTHR47506">
    <property type="entry name" value="TRANSCRIPTIONAL REGULATORY PROTEIN"/>
    <property type="match status" value="1"/>
</dbReference>
<sequence length="203" mass="22553">MKSAKDKILDAASTLFYNYGITSTGINTITDKASVAKMSLYNNFPAKSDLVLAYIQARHQEWLDLYAKRVAKTHSPQEGILAVFDAYQDHAEFAYENGFRGCGLLNAAAEFPANSPERLLIKEHKDEVENILVGHLTELIVDKQKVSHLALLLAFILEGSIAKAGLESSSHKLIAAKQMAKELLTKRTTIKITIKNDHKKKNL</sequence>
<keyword evidence="3" id="KW-0804">Transcription</keyword>
<name>A0A6G9ICR3_9GAMM</name>
<organism evidence="6 7">
    <name type="scientific">Zophobihabitans entericus</name>
    <dbReference type="NCBI Taxonomy" id="1635327"/>
    <lineage>
        <taxon>Bacteria</taxon>
        <taxon>Pseudomonadati</taxon>
        <taxon>Pseudomonadota</taxon>
        <taxon>Gammaproteobacteria</taxon>
        <taxon>Orbales</taxon>
        <taxon>Orbaceae</taxon>
        <taxon>Zophobihabitans</taxon>
    </lineage>
</organism>
<evidence type="ECO:0000256" key="3">
    <source>
        <dbReference type="ARBA" id="ARBA00023163"/>
    </source>
</evidence>
<feature type="domain" description="HTH tetR-type" evidence="5">
    <location>
        <begin position="2"/>
        <end position="62"/>
    </location>
</feature>
<evidence type="ECO:0000313" key="6">
    <source>
        <dbReference type="EMBL" id="QIQ22013.1"/>
    </source>
</evidence>
<dbReference type="SUPFAM" id="SSF48498">
    <property type="entry name" value="Tetracyclin repressor-like, C-terminal domain"/>
    <property type="match status" value="1"/>
</dbReference>
<keyword evidence="7" id="KW-1185">Reference proteome</keyword>
<evidence type="ECO:0000256" key="4">
    <source>
        <dbReference type="PROSITE-ProRule" id="PRU00335"/>
    </source>
</evidence>
<accession>A0A6G9ICR3</accession>
<dbReference type="AlphaFoldDB" id="A0A6G9ICR3"/>
<dbReference type="Gene3D" id="1.10.357.10">
    <property type="entry name" value="Tetracycline Repressor, domain 2"/>
    <property type="match status" value="1"/>
</dbReference>
<dbReference type="GO" id="GO:0003677">
    <property type="term" value="F:DNA binding"/>
    <property type="evidence" value="ECO:0007669"/>
    <property type="project" value="UniProtKB-UniRule"/>
</dbReference>
<keyword evidence="1" id="KW-0805">Transcription regulation</keyword>
<dbReference type="InterPro" id="IPR036271">
    <property type="entry name" value="Tet_transcr_reg_TetR-rel_C_sf"/>
</dbReference>
<dbReference type="Pfam" id="PF00440">
    <property type="entry name" value="TetR_N"/>
    <property type="match status" value="1"/>
</dbReference>
<reference evidence="6 7" key="1">
    <citation type="submission" date="2020-03" db="EMBL/GenBank/DDBJ databases">
        <title>Complete genome sequence of Orbus sp. IPMB12 (BCRC 80908).</title>
        <authorList>
            <person name="Lo W.-S."/>
            <person name="Chang T.-H."/>
            <person name="Kuo C.-H."/>
        </authorList>
    </citation>
    <scope>NUCLEOTIDE SEQUENCE [LARGE SCALE GENOMIC DNA]</scope>
    <source>
        <strain evidence="6 7">IPMB12</strain>
    </source>
</reference>
<dbReference type="InParanoid" id="A0A6G9ICR3"/>
<proteinExistence type="predicted"/>
<dbReference type="Proteomes" id="UP000501168">
    <property type="component" value="Chromosome"/>
</dbReference>
<dbReference type="PROSITE" id="PS50977">
    <property type="entry name" value="HTH_TETR_2"/>
    <property type="match status" value="1"/>
</dbReference>
<gene>
    <name evidence="6" type="ORF">IPMB12_10145</name>
</gene>
<evidence type="ECO:0000256" key="2">
    <source>
        <dbReference type="ARBA" id="ARBA00023125"/>
    </source>
</evidence>